<accession>A0ABM7P3A3</accession>
<sequence>MVDVLAEIMEDVGNPIDPTSIQMVGWARAYEDTTTMPGYVLLGAAFTEERKDQLKWVGPVYPLQLALIGKQNRNIVVETASDASKYVVGTLLNSAPEQLLFKQGFPPDKVYRIPKTEFGLRMLADGRLDLLAYAAIPSFHMMEELGIDPTMYQVYYVIKEVDLYFGFNKSFDDQFISKLNTALEKLKIPDENGTSEYDRILKKYLK</sequence>
<dbReference type="SUPFAM" id="SSF53850">
    <property type="entry name" value="Periplasmic binding protein-like II"/>
    <property type="match status" value="1"/>
</dbReference>
<keyword evidence="2" id="KW-1185">Reference proteome</keyword>
<gene>
    <name evidence="1" type="ORF">PSDVSF_05010</name>
</gene>
<evidence type="ECO:0000313" key="1">
    <source>
        <dbReference type="EMBL" id="BCS87259.1"/>
    </source>
</evidence>
<evidence type="ECO:0000313" key="2">
    <source>
        <dbReference type="Proteomes" id="UP001053296"/>
    </source>
</evidence>
<reference evidence="1" key="1">
    <citation type="journal article" date="2022" name="Arch. Microbiol.">
        <title>Pseudodesulfovibrio sediminis sp. nov., a mesophilic and neutrophilic sulfate-reducing bacterium isolated from sediment of a brackish lake.</title>
        <authorList>
            <person name="Takahashi A."/>
            <person name="Kojima H."/>
            <person name="Watanabe M."/>
            <person name="Fukui M."/>
        </authorList>
    </citation>
    <scope>NUCLEOTIDE SEQUENCE</scope>
    <source>
        <strain evidence="1">SF6</strain>
    </source>
</reference>
<dbReference type="Gene3D" id="3.40.190.10">
    <property type="entry name" value="Periplasmic binding protein-like II"/>
    <property type="match status" value="2"/>
</dbReference>
<dbReference type="EMBL" id="AP024485">
    <property type="protein sequence ID" value="BCS87259.1"/>
    <property type="molecule type" value="Genomic_DNA"/>
</dbReference>
<organism evidence="1 2">
    <name type="scientific">Pseudodesulfovibrio sediminis</name>
    <dbReference type="NCBI Taxonomy" id="2810563"/>
    <lineage>
        <taxon>Bacteria</taxon>
        <taxon>Pseudomonadati</taxon>
        <taxon>Thermodesulfobacteriota</taxon>
        <taxon>Desulfovibrionia</taxon>
        <taxon>Desulfovibrionales</taxon>
        <taxon>Desulfovibrionaceae</taxon>
    </lineage>
</organism>
<dbReference type="PANTHER" id="PTHR38834">
    <property type="entry name" value="PERIPLASMIC SUBSTRATE BINDING PROTEIN FAMILY 3"/>
    <property type="match status" value="1"/>
</dbReference>
<dbReference type="PANTHER" id="PTHR38834:SF3">
    <property type="entry name" value="SOLUTE-BINDING PROTEIN FAMILY 3_N-TERMINAL DOMAIN-CONTAINING PROTEIN"/>
    <property type="match status" value="1"/>
</dbReference>
<protein>
    <submittedName>
        <fullName evidence="1">Amino acid ABC transporter substrate-binding protein</fullName>
    </submittedName>
</protein>
<proteinExistence type="predicted"/>
<name>A0ABM7P3A3_9BACT</name>
<dbReference type="Proteomes" id="UP001053296">
    <property type="component" value="Chromosome"/>
</dbReference>